<dbReference type="EMBL" id="MN740360">
    <property type="protein sequence ID" value="QHU02506.1"/>
    <property type="molecule type" value="Genomic_DNA"/>
</dbReference>
<keyword evidence="1" id="KW-0812">Transmembrane</keyword>
<feature type="transmembrane region" description="Helical" evidence="1">
    <location>
        <begin position="231"/>
        <end position="250"/>
    </location>
</feature>
<keyword evidence="1" id="KW-1133">Transmembrane helix</keyword>
<evidence type="ECO:0000313" key="2">
    <source>
        <dbReference type="EMBL" id="QHU02506.1"/>
    </source>
</evidence>
<dbReference type="AlphaFoldDB" id="A0A6C0JCP6"/>
<accession>A0A6C0JCP6</accession>
<keyword evidence="1" id="KW-0472">Membrane</keyword>
<name>A0A6C0JCP6_9ZZZZ</name>
<evidence type="ECO:0000256" key="1">
    <source>
        <dbReference type="SAM" id="Phobius"/>
    </source>
</evidence>
<sequence length="298" mass="34835">MFNKILPRLDNSHIELPSSPNRKTRVRTRSSSYDDENLTLVNNIAQNPCIGKDSGTMNKHIENVVITVDTDNDRLHNTDSTITCIYLVDNNKIKHICVFLYHICVQLSLLSVLEPLLFFFYIVQIEESLFYKQMAKLISQVNGLIDTHDALCVREMDEYIIFMQVLQDNDTCIDSLYYELESSAERGNIEQEHLSHELMAVALRFAFIIISITFIYSVGLKYVFNEKIVPILMHHISLIVFIGIYEVWFFSNVIIKYIPWTDDEIIFYIFQCLWQGMTNKFPELQQLQCNSITMDCHF</sequence>
<organism evidence="2">
    <name type="scientific">viral metagenome</name>
    <dbReference type="NCBI Taxonomy" id="1070528"/>
    <lineage>
        <taxon>unclassified sequences</taxon>
        <taxon>metagenomes</taxon>
        <taxon>organismal metagenomes</taxon>
    </lineage>
</organism>
<feature type="transmembrane region" description="Helical" evidence="1">
    <location>
        <begin position="201"/>
        <end position="219"/>
    </location>
</feature>
<reference evidence="2" key="1">
    <citation type="journal article" date="2020" name="Nature">
        <title>Giant virus diversity and host interactions through global metagenomics.</title>
        <authorList>
            <person name="Schulz F."/>
            <person name="Roux S."/>
            <person name="Paez-Espino D."/>
            <person name="Jungbluth S."/>
            <person name="Walsh D.A."/>
            <person name="Denef V.J."/>
            <person name="McMahon K.D."/>
            <person name="Konstantinidis K.T."/>
            <person name="Eloe-Fadrosh E.A."/>
            <person name="Kyrpides N.C."/>
            <person name="Woyke T."/>
        </authorList>
    </citation>
    <scope>NUCLEOTIDE SEQUENCE</scope>
    <source>
        <strain evidence="2">GVMAG-M-3300025880-76</strain>
    </source>
</reference>
<protein>
    <submittedName>
        <fullName evidence="2">Uncharacterized protein</fullName>
    </submittedName>
</protein>
<feature type="transmembrane region" description="Helical" evidence="1">
    <location>
        <begin position="99"/>
        <end position="123"/>
    </location>
</feature>
<proteinExistence type="predicted"/>